<feature type="chain" id="PRO_5041683112" evidence="1">
    <location>
        <begin position="29"/>
        <end position="85"/>
    </location>
</feature>
<dbReference type="PANTHER" id="PTHR33659:SF11">
    <property type="entry name" value="TRANSMEMBRANE PROTEIN"/>
    <property type="match status" value="1"/>
</dbReference>
<organism evidence="2 3">
    <name type="scientific">Escallonia herrerae</name>
    <dbReference type="NCBI Taxonomy" id="1293975"/>
    <lineage>
        <taxon>Eukaryota</taxon>
        <taxon>Viridiplantae</taxon>
        <taxon>Streptophyta</taxon>
        <taxon>Embryophyta</taxon>
        <taxon>Tracheophyta</taxon>
        <taxon>Spermatophyta</taxon>
        <taxon>Magnoliopsida</taxon>
        <taxon>eudicotyledons</taxon>
        <taxon>Gunneridae</taxon>
        <taxon>Pentapetalae</taxon>
        <taxon>asterids</taxon>
        <taxon>campanulids</taxon>
        <taxon>Escalloniales</taxon>
        <taxon>Escalloniaceae</taxon>
        <taxon>Escallonia</taxon>
    </lineage>
</organism>
<feature type="signal peptide" evidence="1">
    <location>
        <begin position="1"/>
        <end position="28"/>
    </location>
</feature>
<comment type="caution">
    <text evidence="2">The sequence shown here is derived from an EMBL/GenBank/DDBJ whole genome shotgun (WGS) entry which is preliminary data.</text>
</comment>
<dbReference type="Proteomes" id="UP001188597">
    <property type="component" value="Unassembled WGS sequence"/>
</dbReference>
<gene>
    <name evidence="2" type="ORF">RJ639_023041</name>
</gene>
<keyword evidence="1" id="KW-0732">Signal</keyword>
<accession>A0AA88V018</accession>
<keyword evidence="3" id="KW-1185">Reference proteome</keyword>
<sequence>MAQASIIVKSLLLAFVVAALSAATTVSGQDMAPAPAPDAGSAFSVPVSAHTFVKKPTQNTSPATNTRRHRPTHVANFALVSCSLR</sequence>
<proteinExistence type="predicted"/>
<dbReference type="EMBL" id="JAVXUP010003408">
    <property type="protein sequence ID" value="KAK2999047.1"/>
    <property type="molecule type" value="Genomic_DNA"/>
</dbReference>
<protein>
    <submittedName>
        <fullName evidence="2">Uncharacterized protein</fullName>
    </submittedName>
</protein>
<dbReference type="PANTHER" id="PTHR33659">
    <property type="entry name" value="PROTEIN, PUTATIVE-RELATED-RELATED"/>
    <property type="match status" value="1"/>
</dbReference>
<evidence type="ECO:0000256" key="1">
    <source>
        <dbReference type="SAM" id="SignalP"/>
    </source>
</evidence>
<evidence type="ECO:0000313" key="2">
    <source>
        <dbReference type="EMBL" id="KAK2999047.1"/>
    </source>
</evidence>
<dbReference type="AlphaFoldDB" id="A0AA88V018"/>
<reference evidence="2" key="1">
    <citation type="submission" date="2022-12" db="EMBL/GenBank/DDBJ databases">
        <title>Draft genome assemblies for two species of Escallonia (Escalloniales).</title>
        <authorList>
            <person name="Chanderbali A."/>
            <person name="Dervinis C."/>
            <person name="Anghel I."/>
            <person name="Soltis D."/>
            <person name="Soltis P."/>
            <person name="Zapata F."/>
        </authorList>
    </citation>
    <scope>NUCLEOTIDE SEQUENCE</scope>
    <source>
        <strain evidence="2">UCBG64.0493</strain>
        <tissue evidence="2">Leaf</tissue>
    </source>
</reference>
<name>A0AA88V018_9ASTE</name>
<evidence type="ECO:0000313" key="3">
    <source>
        <dbReference type="Proteomes" id="UP001188597"/>
    </source>
</evidence>